<dbReference type="KEGG" id="foc:113209823"/>
<evidence type="ECO:0000259" key="7">
    <source>
        <dbReference type="Pfam" id="PF04130"/>
    </source>
</evidence>
<evidence type="ECO:0000256" key="4">
    <source>
        <dbReference type="ARBA" id="ARBA00022701"/>
    </source>
</evidence>
<dbReference type="GO" id="GO:0051321">
    <property type="term" value="P:meiotic cell cycle"/>
    <property type="evidence" value="ECO:0007669"/>
    <property type="project" value="TreeGrafter"/>
</dbReference>
<dbReference type="GO" id="GO:0051011">
    <property type="term" value="F:microtubule minus-end binding"/>
    <property type="evidence" value="ECO:0007669"/>
    <property type="project" value="TreeGrafter"/>
</dbReference>
<keyword evidence="9" id="KW-1185">Reference proteome</keyword>
<dbReference type="GO" id="GO:0051225">
    <property type="term" value="P:spindle assembly"/>
    <property type="evidence" value="ECO:0007669"/>
    <property type="project" value="TreeGrafter"/>
</dbReference>
<dbReference type="PANTHER" id="PTHR19302">
    <property type="entry name" value="GAMMA TUBULIN COMPLEX PROTEIN"/>
    <property type="match status" value="1"/>
</dbReference>
<dbReference type="GO" id="GO:0031122">
    <property type="term" value="P:cytoplasmic microtubule organization"/>
    <property type="evidence" value="ECO:0007669"/>
    <property type="project" value="TreeGrafter"/>
</dbReference>
<dbReference type="Pfam" id="PF04130">
    <property type="entry name" value="GCP_C_terminal"/>
    <property type="match status" value="1"/>
</dbReference>
<feature type="region of interest" description="Disordered" evidence="6">
    <location>
        <begin position="297"/>
        <end position="320"/>
    </location>
</feature>
<keyword evidence="5" id="KW-0206">Cytoskeleton</keyword>
<dbReference type="InterPro" id="IPR040457">
    <property type="entry name" value="GCP_C"/>
</dbReference>
<comment type="subcellular location">
    <subcellularLocation>
        <location evidence="1">Cytoplasm</location>
        <location evidence="1">Cytoskeleton</location>
    </subcellularLocation>
</comment>
<dbReference type="GO" id="GO:0043015">
    <property type="term" value="F:gamma-tubulin binding"/>
    <property type="evidence" value="ECO:0007669"/>
    <property type="project" value="InterPro"/>
</dbReference>
<evidence type="ECO:0000313" key="9">
    <source>
        <dbReference type="Proteomes" id="UP000504606"/>
    </source>
</evidence>
<evidence type="ECO:0000256" key="5">
    <source>
        <dbReference type="ARBA" id="ARBA00023212"/>
    </source>
</evidence>
<evidence type="ECO:0000259" key="8">
    <source>
        <dbReference type="Pfam" id="PF17681"/>
    </source>
</evidence>
<dbReference type="GO" id="GO:0005874">
    <property type="term" value="C:microtubule"/>
    <property type="evidence" value="ECO:0007669"/>
    <property type="project" value="UniProtKB-KW"/>
</dbReference>
<evidence type="ECO:0000256" key="6">
    <source>
        <dbReference type="SAM" id="MobiDB-lite"/>
    </source>
</evidence>
<keyword evidence="4" id="KW-0493">Microtubule</keyword>
<evidence type="ECO:0000313" key="10">
    <source>
        <dbReference type="RefSeq" id="XP_026283315.1"/>
    </source>
</evidence>
<dbReference type="GO" id="GO:0000922">
    <property type="term" value="C:spindle pole"/>
    <property type="evidence" value="ECO:0007669"/>
    <property type="project" value="InterPro"/>
</dbReference>
<evidence type="ECO:0000256" key="1">
    <source>
        <dbReference type="ARBA" id="ARBA00004245"/>
    </source>
</evidence>
<feature type="domain" description="Gamma tubulin complex component C-terminal" evidence="7">
    <location>
        <begin position="520"/>
        <end position="843"/>
    </location>
</feature>
<dbReference type="GO" id="GO:0007020">
    <property type="term" value="P:microtubule nucleation"/>
    <property type="evidence" value="ECO:0007669"/>
    <property type="project" value="InterPro"/>
</dbReference>
<dbReference type="AlphaFoldDB" id="A0A6J1SVG7"/>
<name>A0A6J1SVG7_FRAOC</name>
<dbReference type="Proteomes" id="UP000504606">
    <property type="component" value="Unplaced"/>
</dbReference>
<organism evidence="9 10">
    <name type="scientific">Frankliniella occidentalis</name>
    <name type="common">Western flower thrips</name>
    <name type="synonym">Euthrips occidentalis</name>
    <dbReference type="NCBI Taxonomy" id="133901"/>
    <lineage>
        <taxon>Eukaryota</taxon>
        <taxon>Metazoa</taxon>
        <taxon>Ecdysozoa</taxon>
        <taxon>Arthropoda</taxon>
        <taxon>Hexapoda</taxon>
        <taxon>Insecta</taxon>
        <taxon>Pterygota</taxon>
        <taxon>Neoptera</taxon>
        <taxon>Paraneoptera</taxon>
        <taxon>Thysanoptera</taxon>
        <taxon>Terebrantia</taxon>
        <taxon>Thripoidea</taxon>
        <taxon>Thripidae</taxon>
        <taxon>Frankliniella</taxon>
    </lineage>
</organism>
<accession>A0A6J1SVG7</accession>
<dbReference type="InterPro" id="IPR041470">
    <property type="entry name" value="GCP_N"/>
</dbReference>
<keyword evidence="3" id="KW-0963">Cytoplasm</keyword>
<dbReference type="Gene3D" id="1.20.120.1900">
    <property type="entry name" value="Gamma-tubulin complex, C-terminal domain"/>
    <property type="match status" value="1"/>
</dbReference>
<proteinExistence type="inferred from homology"/>
<reference evidence="10" key="1">
    <citation type="submission" date="2025-08" db="UniProtKB">
        <authorList>
            <consortium name="RefSeq"/>
        </authorList>
    </citation>
    <scope>IDENTIFICATION</scope>
    <source>
        <tissue evidence="10">Whole organism</tissue>
    </source>
</reference>
<sequence>MNSGHPAALVQSKLLYDLCVRLGENEKGASPTHLLGIAIKTLDDHKYISETAVNEFVIVEGIKQKLSLIGKEEVATFRDLHRKLKTHCSILKNKAEIIALLSSLSDLTVPSSRSDKVLMEMQINSLANMESLNLNSKSKAWEKNWENNNATSMVVKKTTPITTGTKPHTLSCASPRAVWSETSGHFDQPNVSEQTIIQELLYSFQGIEGKVLKRDSTSSGFYISHKFQLSRPQRRIVERLAELGWLHNKLEAFREADRHRSVSKGLIAQALNTVISSELTEFYRILADLQSQLHQQTERSIESPMSEGASRGSGGSQSSLNQPALTLLQLEVHTRLPFTRLRWLVAVCEACQDKKGGALVSTVHGFLRNGDKYACNIVHTLLVAVCKPLYAMLSRWILDGELEDPFQEFFVQTNLQIKSDDQLWHEKYKVRESMIPSFISMAQARKILATGKSINFLRQVCEDHSPVNSREMLRQALEKSSAEALFALDQHSDLQSLMDTTYLEISRRVLDVLNSKYKFMEHMQALRRYLLLGQGDFIRHLMEILEPELRKPASELNSHNLSGILESAIRSTNAQFEDVSILQRLDVRLLEHSPGDTGWDIFSMDYNMDGPIGTVFSSCTLSYLMLFNALWRAKRIEWILSLMWKRLTTSAKMLPRIPELSPVLQQLYLLSAEMIHMIHQLQYYFLFEVMECSWDKLISNVQQADGLDDIIKAHNQFLGRIKAGALVDDSSEELSTQLRTIYDLALQLQALEEKLHVCVVREVQRRAELEKYIEEHGTNNNIEGQNQAAIKEFEQFLSSTRVGLRVLAQSYQEVVKRFLLLLASHPEISLQLLSSRLDFNDHYKRHDTRLAAPLTYQHRRQSEVLTAFSSPHSTFRAPSEPL</sequence>
<dbReference type="InterPro" id="IPR042241">
    <property type="entry name" value="GCP_C_sf"/>
</dbReference>
<dbReference type="InterPro" id="IPR007259">
    <property type="entry name" value="GCP"/>
</dbReference>
<dbReference type="GO" id="GO:0000930">
    <property type="term" value="C:gamma-tubulin complex"/>
    <property type="evidence" value="ECO:0007669"/>
    <property type="project" value="TreeGrafter"/>
</dbReference>
<evidence type="ECO:0000256" key="3">
    <source>
        <dbReference type="ARBA" id="ARBA00022490"/>
    </source>
</evidence>
<dbReference type="GO" id="GO:0000278">
    <property type="term" value="P:mitotic cell cycle"/>
    <property type="evidence" value="ECO:0007669"/>
    <property type="project" value="TreeGrafter"/>
</dbReference>
<gene>
    <name evidence="10" type="primary">LOC113209823</name>
</gene>
<feature type="domain" description="Gamma tubulin complex component protein N-terminal" evidence="8">
    <location>
        <begin position="197"/>
        <end position="516"/>
    </location>
</feature>
<dbReference type="Pfam" id="PF17681">
    <property type="entry name" value="GCP_N_terminal"/>
    <property type="match status" value="1"/>
</dbReference>
<dbReference type="OrthoDB" id="5860513at2759"/>
<protein>
    <submittedName>
        <fullName evidence="10">Gamma-tubulin complex component 3</fullName>
    </submittedName>
</protein>
<dbReference type="RefSeq" id="XP_026283315.1">
    <property type="nucleotide sequence ID" value="XM_026427530.2"/>
</dbReference>
<evidence type="ECO:0000256" key="2">
    <source>
        <dbReference type="ARBA" id="ARBA00010337"/>
    </source>
</evidence>
<comment type="similarity">
    <text evidence="2">Belongs to the TUBGCP family.</text>
</comment>
<dbReference type="GeneID" id="113209823"/>
<dbReference type="PANTHER" id="PTHR19302:SF14">
    <property type="entry name" value="GAMMA-TUBULIN COMPLEX COMPONENT 3"/>
    <property type="match status" value="1"/>
</dbReference>